<evidence type="ECO:0000256" key="1">
    <source>
        <dbReference type="SAM" id="MobiDB-lite"/>
    </source>
</evidence>
<evidence type="ECO:0000313" key="2">
    <source>
        <dbReference type="EMBL" id="CAB1437027.1"/>
    </source>
</evidence>
<proteinExistence type="predicted"/>
<comment type="caution">
    <text evidence="2">The sequence shown here is derived from an EMBL/GenBank/DDBJ whole genome shotgun (WGS) entry which is preliminary data.</text>
</comment>
<feature type="compositionally biased region" description="Low complexity" evidence="1">
    <location>
        <begin position="10"/>
        <end position="20"/>
    </location>
</feature>
<name>A0A9N7UVH0_PLEPL</name>
<sequence length="124" mass="13301">MDMKRPLGWSSDRWSSSFSQVSDGFPCELRILLLSLSTQSGPALQAAQATTAIETGGGGMKAGMRDGAALWAKKNNEPWKPHIEIEQESTRERSRSLTSARPNPSVVDPSQRLGDEQIAGSGSG</sequence>
<dbReference type="AlphaFoldDB" id="A0A9N7UVH0"/>
<reference evidence="2" key="1">
    <citation type="submission" date="2020-03" db="EMBL/GenBank/DDBJ databases">
        <authorList>
            <person name="Weist P."/>
        </authorList>
    </citation>
    <scope>NUCLEOTIDE SEQUENCE</scope>
</reference>
<dbReference type="Proteomes" id="UP001153269">
    <property type="component" value="Unassembled WGS sequence"/>
</dbReference>
<feature type="compositionally biased region" description="Basic and acidic residues" evidence="1">
    <location>
        <begin position="79"/>
        <end position="95"/>
    </location>
</feature>
<gene>
    <name evidence="2" type="ORF">PLEPLA_LOCUS25060</name>
</gene>
<feature type="non-terminal residue" evidence="2">
    <location>
        <position position="1"/>
    </location>
</feature>
<accession>A0A9N7UVH0</accession>
<protein>
    <submittedName>
        <fullName evidence="2">Uncharacterized protein</fullName>
    </submittedName>
</protein>
<keyword evidence="3" id="KW-1185">Reference proteome</keyword>
<dbReference type="EMBL" id="CADEAL010001973">
    <property type="protein sequence ID" value="CAB1437027.1"/>
    <property type="molecule type" value="Genomic_DNA"/>
</dbReference>
<organism evidence="2 3">
    <name type="scientific">Pleuronectes platessa</name>
    <name type="common">European plaice</name>
    <dbReference type="NCBI Taxonomy" id="8262"/>
    <lineage>
        <taxon>Eukaryota</taxon>
        <taxon>Metazoa</taxon>
        <taxon>Chordata</taxon>
        <taxon>Craniata</taxon>
        <taxon>Vertebrata</taxon>
        <taxon>Euteleostomi</taxon>
        <taxon>Actinopterygii</taxon>
        <taxon>Neopterygii</taxon>
        <taxon>Teleostei</taxon>
        <taxon>Neoteleostei</taxon>
        <taxon>Acanthomorphata</taxon>
        <taxon>Carangaria</taxon>
        <taxon>Pleuronectiformes</taxon>
        <taxon>Pleuronectoidei</taxon>
        <taxon>Pleuronectidae</taxon>
        <taxon>Pleuronectes</taxon>
    </lineage>
</organism>
<evidence type="ECO:0000313" key="3">
    <source>
        <dbReference type="Proteomes" id="UP001153269"/>
    </source>
</evidence>
<feature type="region of interest" description="Disordered" evidence="1">
    <location>
        <begin position="79"/>
        <end position="124"/>
    </location>
</feature>
<feature type="region of interest" description="Disordered" evidence="1">
    <location>
        <begin position="1"/>
        <end position="20"/>
    </location>
</feature>